<sequence>MARNVEIKARCVDPARCRQLAERFSDKGPEILSQVDTFFYCNEGRLKLREFEDGTGELIHYHRDDDTAPSESRYVITPIGKPNLLKEALSRALGVRAIVKKRREVYISGRTRIHIDEVESLGTFVELEVVLIDDELQTSGMEDAYQLMKVLEIHKDDLLDGSYVDLLEETSGFGD</sequence>
<dbReference type="PROSITE" id="PS51707">
    <property type="entry name" value="CYTH"/>
    <property type="match status" value="1"/>
</dbReference>
<dbReference type="EMBL" id="JAHJDP010000118">
    <property type="protein sequence ID" value="MBU2693316.1"/>
    <property type="molecule type" value="Genomic_DNA"/>
</dbReference>
<dbReference type="Proteomes" id="UP000777784">
    <property type="component" value="Unassembled WGS sequence"/>
</dbReference>
<dbReference type="AlphaFoldDB" id="A0A948S0G4"/>
<evidence type="ECO:0000313" key="2">
    <source>
        <dbReference type="EMBL" id="MBU2693316.1"/>
    </source>
</evidence>
<dbReference type="Gene3D" id="2.40.320.10">
    <property type="entry name" value="Hypothetical Protein Pfu-838710-001"/>
    <property type="match status" value="1"/>
</dbReference>
<dbReference type="InterPro" id="IPR033469">
    <property type="entry name" value="CYTH-like_dom_sf"/>
</dbReference>
<dbReference type="SUPFAM" id="SSF55154">
    <property type="entry name" value="CYTH-like phosphatases"/>
    <property type="match status" value="1"/>
</dbReference>
<proteinExistence type="predicted"/>
<accession>A0A948S0G4</accession>
<dbReference type="InterPro" id="IPR023577">
    <property type="entry name" value="CYTH_domain"/>
</dbReference>
<evidence type="ECO:0000313" key="3">
    <source>
        <dbReference type="Proteomes" id="UP000777784"/>
    </source>
</evidence>
<reference evidence="2" key="1">
    <citation type="submission" date="2021-05" db="EMBL/GenBank/DDBJ databases">
        <title>Energy efficiency and biological interactions define the core microbiome of deep oligotrophic groundwater.</title>
        <authorList>
            <person name="Mehrshad M."/>
            <person name="Lopez-Fernandez M."/>
            <person name="Bell E."/>
            <person name="Bernier-Latmani R."/>
            <person name="Bertilsson S."/>
            <person name="Dopson M."/>
        </authorList>
    </citation>
    <scope>NUCLEOTIDE SEQUENCE</scope>
    <source>
        <strain evidence="2">Modern_marine.mb.64</strain>
    </source>
</reference>
<gene>
    <name evidence="2" type="ORF">KJ970_20550</name>
</gene>
<dbReference type="PANTHER" id="PTHR21028">
    <property type="entry name" value="SI:CH211-156B7.4"/>
    <property type="match status" value="1"/>
</dbReference>
<organism evidence="2 3">
    <name type="scientific">Eiseniibacteriota bacterium</name>
    <dbReference type="NCBI Taxonomy" id="2212470"/>
    <lineage>
        <taxon>Bacteria</taxon>
        <taxon>Candidatus Eiseniibacteriota</taxon>
    </lineage>
</organism>
<dbReference type="InterPro" id="IPR008173">
    <property type="entry name" value="Adenylyl_cyclase_CyaB"/>
</dbReference>
<protein>
    <submittedName>
        <fullName evidence="2">Class IV adenylate cyclase</fullName>
    </submittedName>
</protein>
<evidence type="ECO:0000259" key="1">
    <source>
        <dbReference type="PROSITE" id="PS51707"/>
    </source>
</evidence>
<comment type="caution">
    <text evidence="2">The sequence shown here is derived from an EMBL/GenBank/DDBJ whole genome shotgun (WGS) entry which is preliminary data.</text>
</comment>
<dbReference type="PANTHER" id="PTHR21028:SF2">
    <property type="entry name" value="CYTH DOMAIN-CONTAINING PROTEIN"/>
    <property type="match status" value="1"/>
</dbReference>
<feature type="domain" description="CYTH" evidence="1">
    <location>
        <begin position="2"/>
        <end position="169"/>
    </location>
</feature>
<name>A0A948S0G4_UNCEI</name>
<dbReference type="Pfam" id="PF01928">
    <property type="entry name" value="CYTH"/>
    <property type="match status" value="1"/>
</dbReference>
<dbReference type="SMART" id="SM01118">
    <property type="entry name" value="CYTH"/>
    <property type="match status" value="1"/>
</dbReference>
<dbReference type="CDD" id="cd07890">
    <property type="entry name" value="CYTH-like_AC_IV-like"/>
    <property type="match status" value="1"/>
</dbReference>